<dbReference type="OrthoDB" id="2243933at2"/>
<feature type="transmembrane region" description="Helical" evidence="8">
    <location>
        <begin position="40"/>
        <end position="61"/>
    </location>
</feature>
<dbReference type="PROSITE" id="PS50847">
    <property type="entry name" value="GRAM_POS_ANCHORING"/>
    <property type="match status" value="1"/>
</dbReference>
<feature type="compositionally biased region" description="Polar residues" evidence="7">
    <location>
        <begin position="477"/>
        <end position="493"/>
    </location>
</feature>
<evidence type="ECO:0000256" key="7">
    <source>
        <dbReference type="SAM" id="MobiDB-lite"/>
    </source>
</evidence>
<dbReference type="AlphaFoldDB" id="E3ZTX1"/>
<feature type="compositionally biased region" description="Low complexity" evidence="7">
    <location>
        <begin position="455"/>
        <end position="476"/>
    </location>
</feature>
<feature type="domain" description="Gram-positive cocci surface proteins LPxTG" evidence="9">
    <location>
        <begin position="490"/>
        <end position="521"/>
    </location>
</feature>
<dbReference type="Gene3D" id="3.80.10.10">
    <property type="entry name" value="Ribonuclease Inhibitor"/>
    <property type="match status" value="1"/>
</dbReference>
<reference evidence="10" key="1">
    <citation type="journal article" date="2010" name="Microbiol. Resour. Announc.">
        <title>Comparative genomics of the bacterial genus Listeria: Genome evolution is characterized by limited gene acquisition and limited gene loss.</title>
        <authorList>
            <person name="den Bakker H.C."/>
            <person name="Cummings C.A."/>
            <person name="Ferreira V."/>
            <person name="Vatta P."/>
            <person name="Orsi R.H."/>
            <person name="Degoricija L."/>
            <person name="Barker M."/>
            <person name="Petrauskene O."/>
            <person name="Furtado M.R."/>
            <person name="Wiedmann M."/>
        </authorList>
    </citation>
    <scope>NUCLEOTIDE SEQUENCE [LARGE SCALE GENOMIC DNA]</scope>
    <source>
        <strain evidence="10">FSL N1-067</strain>
    </source>
</reference>
<evidence type="ECO:0000256" key="3">
    <source>
        <dbReference type="ARBA" id="ARBA00022525"/>
    </source>
</evidence>
<evidence type="ECO:0000256" key="8">
    <source>
        <dbReference type="SAM" id="Phobius"/>
    </source>
</evidence>
<evidence type="ECO:0000313" key="10">
    <source>
        <dbReference type="EMBL" id="EFR98926.1"/>
    </source>
</evidence>
<dbReference type="InterPro" id="IPR032675">
    <property type="entry name" value="LRR_dom_sf"/>
</dbReference>
<evidence type="ECO:0000259" key="9">
    <source>
        <dbReference type="PROSITE" id="PS50847"/>
    </source>
</evidence>
<keyword evidence="5" id="KW-0677">Repeat</keyword>
<comment type="caution">
    <text evidence="10">The sequence shown here is derived from an EMBL/GenBank/DDBJ whole genome shotgun (WGS) entry which is preliminary data.</text>
</comment>
<evidence type="ECO:0000256" key="5">
    <source>
        <dbReference type="ARBA" id="ARBA00022737"/>
    </source>
</evidence>
<dbReference type="HOGENOM" id="CLU_522529_0_0_9"/>
<dbReference type="InterPro" id="IPR053139">
    <property type="entry name" value="Surface_bspA-like"/>
</dbReference>
<keyword evidence="8" id="KW-0472">Membrane</keyword>
<comment type="subcellular location">
    <subcellularLocation>
        <location evidence="1">Secreted</location>
        <location evidence="1">Cell wall</location>
        <topology evidence="1">Peptidoglycan-anchor</topology>
    </subcellularLocation>
</comment>
<gene>
    <name evidence="10" type="ORF">NT03LS_3016</name>
</gene>
<keyword evidence="3" id="KW-0964">Secreted</keyword>
<dbReference type="EMBL" id="ADXJ01001010">
    <property type="protein sequence ID" value="EFR98926.1"/>
    <property type="molecule type" value="Genomic_DNA"/>
</dbReference>
<evidence type="ECO:0000256" key="1">
    <source>
        <dbReference type="ARBA" id="ARBA00004168"/>
    </source>
</evidence>
<evidence type="ECO:0000256" key="4">
    <source>
        <dbReference type="ARBA" id="ARBA00022729"/>
    </source>
</evidence>
<dbReference type="PANTHER" id="PTHR45661:SF3">
    <property type="entry name" value="IG-LIKE DOMAIN-CONTAINING PROTEIN"/>
    <property type="match status" value="1"/>
</dbReference>
<accession>E3ZTX1</accession>
<dbReference type="InterPro" id="IPR009459">
    <property type="entry name" value="MucBP_dom"/>
</dbReference>
<keyword evidence="2" id="KW-0134">Cell wall</keyword>
<keyword evidence="4" id="KW-0732">Signal</keyword>
<dbReference type="Pfam" id="PF06458">
    <property type="entry name" value="MucBP"/>
    <property type="match status" value="2"/>
</dbReference>
<feature type="region of interest" description="Disordered" evidence="7">
    <location>
        <begin position="455"/>
        <end position="493"/>
    </location>
</feature>
<protein>
    <submittedName>
        <fullName evidence="10">Cell wall surface anchor family protein</fullName>
    </submittedName>
</protein>
<dbReference type="InterPro" id="IPR019931">
    <property type="entry name" value="LPXTG_anchor"/>
</dbReference>
<proteinExistence type="predicted"/>
<organism evidence="10">
    <name type="scientific">Listeria seeligeri FSL N1-067</name>
    <dbReference type="NCBI Taxonomy" id="702453"/>
    <lineage>
        <taxon>Bacteria</taxon>
        <taxon>Bacillati</taxon>
        <taxon>Bacillota</taxon>
        <taxon>Bacilli</taxon>
        <taxon>Bacillales</taxon>
        <taxon>Listeriaceae</taxon>
        <taxon>Listeria</taxon>
    </lineage>
</organism>
<dbReference type="RefSeq" id="WP_003749762.1">
    <property type="nucleotide sequence ID" value="NZ_CM001051.1"/>
</dbReference>
<dbReference type="NCBIfam" id="TIGR01167">
    <property type="entry name" value="LPXTG_anchor"/>
    <property type="match status" value="1"/>
</dbReference>
<evidence type="ECO:0000256" key="6">
    <source>
        <dbReference type="ARBA" id="ARBA00023088"/>
    </source>
</evidence>
<dbReference type="Gene3D" id="3.10.20.320">
    <property type="entry name" value="Putative peptidoglycan bound protein (lpxtg motif)"/>
    <property type="match status" value="2"/>
</dbReference>
<dbReference type="PANTHER" id="PTHR45661">
    <property type="entry name" value="SURFACE ANTIGEN"/>
    <property type="match status" value="1"/>
</dbReference>
<dbReference type="PATRIC" id="fig|702453.3.peg.2511"/>
<dbReference type="InterPro" id="IPR026906">
    <property type="entry name" value="LRR_5"/>
</dbReference>
<dbReference type="Proteomes" id="UP000004302">
    <property type="component" value="Chromosome"/>
</dbReference>
<keyword evidence="8" id="KW-1133">Transmembrane helix</keyword>
<dbReference type="Pfam" id="PF13306">
    <property type="entry name" value="LRR_5"/>
    <property type="match status" value="1"/>
</dbReference>
<name>E3ZTX1_LISSE</name>
<keyword evidence="8" id="KW-0812">Transmembrane</keyword>
<keyword evidence="6" id="KW-0572">Peptidoglycan-anchor</keyword>
<evidence type="ECO:0000256" key="2">
    <source>
        <dbReference type="ARBA" id="ARBA00022512"/>
    </source>
</evidence>
<sequence length="521" mass="56538">MYQTKKAFKLLARLAKFENSRVREKEYKFQIGGIHLFKKIVWAGFSLALVLLLFPIISTAATSGDFEYTVNGNEATITGYTGTATDVSIPATVGDSNEYAVTTIGNGAFSSKGLTAVTIPDSVKNIGDGAFTINSLQQLVLPNSVQSIGANSFSVNQLETISISTSLENIPRFAFLANKLKSVEIPANVTNIDASAFENNYITDITIQNPNIQLAYQAFAAQTILSKLIVPSDNILPLENYIHFNDASSQLTLNNLTVTDLADGVTYDSTKQALVFSAEPLESTFSLYTGTNRYDSYYDISDYGPSGKPVILFEYTKPVIVTYKDESGKELASSTRIDGSIGDPYTSTPKTIDGYTLKETTGSTSGQFTNTTQNINYVYEKTPIQNGTVTIKYQDTSGTSLTNDTTLTGEIGTTYQTESKNIAGYKLKDINGSESGTFSTNPTTVTYVYEKITTDENNSNGETNNNNEITIDNTTTASAPSQMKSANTTLPKTSDTSNNFVLVLGGLLTLLSTSFLFFKRH</sequence>
<feature type="transmembrane region" description="Helical" evidence="8">
    <location>
        <begin position="500"/>
        <end position="518"/>
    </location>
</feature>
<dbReference type="Pfam" id="PF00746">
    <property type="entry name" value="Gram_pos_anchor"/>
    <property type="match status" value="1"/>
</dbReference>